<dbReference type="EMBL" id="DQ491002">
    <property type="protein sequence ID" value="ABT15260.1"/>
    <property type="molecule type" value="Genomic_DNA"/>
</dbReference>
<accession>A7IY36</accession>
<evidence type="ECO:0000313" key="2">
    <source>
        <dbReference type="Proteomes" id="UP000202419"/>
    </source>
</evidence>
<evidence type="ECO:0000313" key="1">
    <source>
        <dbReference type="EMBL" id="ABT15260.1"/>
    </source>
</evidence>
<proteinExistence type="predicted"/>
<name>A7IY36_PBCVN</name>
<sequence length="65" mass="7676">MQSKTYTEAHYSGLDDFQSQRSLHSRLIFTCDTILMYSTKLSCRQFLIYLRVTLSRYTLDQVSTL</sequence>
<reference evidence="1 2" key="1">
    <citation type="journal article" date="2007" name="Virology">
        <title>Sequence and annotation of the 369-kb NY-2A and the 345-kb AR158 viruses that infect Chlorella NC64A.</title>
        <authorList>
            <person name="Fitzgerald L.A."/>
            <person name="Graves M.V."/>
            <person name="Li X."/>
            <person name="Feldblyum T."/>
            <person name="Nierman W.C."/>
            <person name="Van Etten J.L."/>
        </authorList>
    </citation>
    <scope>NUCLEOTIDE SEQUENCE [LARGE SCALE GENOMIC DNA]</scope>
    <source>
        <strain evidence="1 2">NY-2A</strain>
    </source>
</reference>
<dbReference type="RefSeq" id="YP_001498057.1">
    <property type="nucleotide sequence ID" value="NC_009898.1"/>
</dbReference>
<protein>
    <submittedName>
        <fullName evidence="1">Uncharacterized protein b861L</fullName>
    </submittedName>
</protein>
<dbReference type="KEGG" id="vg:5659006"/>
<dbReference type="Proteomes" id="UP000202419">
    <property type="component" value="Segment"/>
</dbReference>
<gene>
    <name evidence="1" type="primary">b861L</name>
    <name evidence="1" type="ORF">NY2A_b861L</name>
</gene>
<dbReference type="GeneID" id="5659006"/>
<keyword evidence="2" id="KW-1185">Reference proteome</keyword>
<organism evidence="1 2">
    <name type="scientific">Paramecium bursaria Chlorella virus NY2A</name>
    <name type="common">PBCV-NY2A</name>
    <dbReference type="NCBI Taxonomy" id="46021"/>
    <lineage>
        <taxon>Viruses</taxon>
        <taxon>Varidnaviria</taxon>
        <taxon>Bamfordvirae</taxon>
        <taxon>Nucleocytoviricota</taxon>
        <taxon>Megaviricetes</taxon>
        <taxon>Algavirales</taxon>
        <taxon>Phycodnaviridae</taxon>
        <taxon>Chlorovirus</taxon>
        <taxon>Chlorovirus americanus</taxon>
    </lineage>
</organism>
<organismHost>
    <name type="scientific">Chlorella</name>
    <dbReference type="NCBI Taxonomy" id="3071"/>
</organismHost>